<dbReference type="GO" id="GO:0030488">
    <property type="term" value="P:tRNA methylation"/>
    <property type="evidence" value="ECO:0007669"/>
    <property type="project" value="InterPro"/>
</dbReference>
<dbReference type="GO" id="GO:0005634">
    <property type="term" value="C:nucleus"/>
    <property type="evidence" value="ECO:0007669"/>
    <property type="project" value="UniProtKB-SubCell"/>
</dbReference>
<dbReference type="PANTHER" id="PTHR12945:SF0">
    <property type="entry name" value="TRNA (ADENINE(58)-N(1))-METHYLTRANSFERASE NON-CATALYTIC SUBUNIT TRM6"/>
    <property type="match status" value="1"/>
</dbReference>
<comment type="subcellular location">
    <subcellularLocation>
        <location evidence="1">Nucleus</location>
    </subcellularLocation>
</comment>
<dbReference type="PANTHER" id="PTHR12945">
    <property type="entry name" value="TRANSLATION INITIATION FACTOR EIF3-RELATED"/>
    <property type="match status" value="1"/>
</dbReference>
<evidence type="ECO:0000256" key="5">
    <source>
        <dbReference type="ARBA" id="ARBA00023242"/>
    </source>
</evidence>
<evidence type="ECO:0000313" key="9">
    <source>
        <dbReference type="Proteomes" id="UP000886520"/>
    </source>
</evidence>
<dbReference type="AlphaFoldDB" id="A0A9D4ZP41"/>
<proteinExistence type="inferred from homology"/>
<dbReference type="OrthoDB" id="10254665at2759"/>
<keyword evidence="9" id="KW-1185">Reference proteome</keyword>
<evidence type="ECO:0000256" key="1">
    <source>
        <dbReference type="ARBA" id="ARBA00004123"/>
    </source>
</evidence>
<name>A0A9D4ZP41_ADICA</name>
<feature type="compositionally biased region" description="Polar residues" evidence="7">
    <location>
        <begin position="308"/>
        <end position="318"/>
    </location>
</feature>
<feature type="region of interest" description="Disordered" evidence="7">
    <location>
        <begin position="368"/>
        <end position="391"/>
    </location>
</feature>
<dbReference type="InterPro" id="IPR017423">
    <property type="entry name" value="TRM6"/>
</dbReference>
<organism evidence="8 9">
    <name type="scientific">Adiantum capillus-veneris</name>
    <name type="common">Maidenhair fern</name>
    <dbReference type="NCBI Taxonomy" id="13818"/>
    <lineage>
        <taxon>Eukaryota</taxon>
        <taxon>Viridiplantae</taxon>
        <taxon>Streptophyta</taxon>
        <taxon>Embryophyta</taxon>
        <taxon>Tracheophyta</taxon>
        <taxon>Polypodiopsida</taxon>
        <taxon>Polypodiidae</taxon>
        <taxon>Polypodiales</taxon>
        <taxon>Pteridineae</taxon>
        <taxon>Pteridaceae</taxon>
        <taxon>Vittarioideae</taxon>
        <taxon>Adiantum</taxon>
    </lineage>
</organism>
<comment type="similarity">
    <text evidence="2">Belongs to the TRM6/GCD10 family.</text>
</comment>
<feature type="compositionally biased region" description="Polar residues" evidence="7">
    <location>
        <begin position="288"/>
        <end position="298"/>
    </location>
</feature>
<evidence type="ECO:0000256" key="7">
    <source>
        <dbReference type="SAM" id="MobiDB-lite"/>
    </source>
</evidence>
<dbReference type="Pfam" id="PF04189">
    <property type="entry name" value="Gcd10p"/>
    <property type="match status" value="1"/>
</dbReference>
<sequence length="497" mass="53997">MEEESELQQVARLGSNVLVDFNNGDRLTFARLLPSASLKVGNSMCSLAPLINAPYGSAFELQRGSLVQIPPPLPADLAEAQAALNPPADSMLCDEPRGRDNRSLVDDNTAQKLSAQDIDRMRTDCASGKDIVDALIANSSTFHNKTAYSQEKYKKKKQKKYAPFLVIRRPSTRRICEAYAVKCPPKIGFMRMDTVALMLSLGNVGAHAEVLVMDMVSGLLTAAVVERMGGFGSICSVHCAAKPPPLDIVGLLNLTPSMANRVFRVSISELTSALARDDACGLLKESPHTGSAQATTDTGVCLDDDNNKNGSENGTEGLNKNAKPSADDDLNIHKEAEQAMCIDTKQTSGGDIEVATQGEELPVAKEDGRVEQNVSAKKRNSNAARYGRKPDSEDLSHWVKHGFTGLLMGAPEYEPWSVTQILLPLLSPSSPFAIYHQYLQPLADCMHELQVSRMAVALEIVEPWLREYQVLPSRTHPHMQMNATGGYILTGIKIAPN</sequence>
<dbReference type="GO" id="GO:0031515">
    <property type="term" value="C:tRNA (m1A) methyltransferase complex"/>
    <property type="evidence" value="ECO:0007669"/>
    <property type="project" value="InterPro"/>
</dbReference>
<accession>A0A9D4ZP41</accession>
<feature type="region of interest" description="Disordered" evidence="7">
    <location>
        <begin position="285"/>
        <end position="327"/>
    </location>
</feature>
<gene>
    <name evidence="8" type="ORF">GOP47_0002342</name>
</gene>
<reference evidence="8" key="1">
    <citation type="submission" date="2021-01" db="EMBL/GenBank/DDBJ databases">
        <title>Adiantum capillus-veneris genome.</title>
        <authorList>
            <person name="Fang Y."/>
            <person name="Liao Q."/>
        </authorList>
    </citation>
    <scope>NUCLEOTIDE SEQUENCE</scope>
    <source>
        <strain evidence="8">H3</strain>
        <tissue evidence="8">Leaf</tissue>
    </source>
</reference>
<evidence type="ECO:0000256" key="2">
    <source>
        <dbReference type="ARBA" id="ARBA00008320"/>
    </source>
</evidence>
<evidence type="ECO:0000256" key="4">
    <source>
        <dbReference type="ARBA" id="ARBA00022694"/>
    </source>
</evidence>
<keyword evidence="5" id="KW-0539">Nucleus</keyword>
<dbReference type="EMBL" id="JABFUD020000003">
    <property type="protein sequence ID" value="KAI5082599.1"/>
    <property type="molecule type" value="Genomic_DNA"/>
</dbReference>
<comment type="caution">
    <text evidence="8">The sequence shown here is derived from an EMBL/GenBank/DDBJ whole genome shotgun (WGS) entry which is preliminary data.</text>
</comment>
<keyword evidence="4" id="KW-0819">tRNA processing</keyword>
<evidence type="ECO:0000256" key="6">
    <source>
        <dbReference type="ARBA" id="ARBA00032319"/>
    </source>
</evidence>
<protein>
    <recommendedName>
        <fullName evidence="3">tRNA (adenine(58)-N(1))-methyltransferase non-catalytic subunit TRM6</fullName>
    </recommendedName>
    <alternativeName>
        <fullName evidence="6">tRNA(m1A58)-methyltransferase subunit TRM6</fullName>
    </alternativeName>
</protein>
<evidence type="ECO:0000313" key="8">
    <source>
        <dbReference type="EMBL" id="KAI5082599.1"/>
    </source>
</evidence>
<evidence type="ECO:0000256" key="3">
    <source>
        <dbReference type="ARBA" id="ARBA00021704"/>
    </source>
</evidence>
<dbReference type="Proteomes" id="UP000886520">
    <property type="component" value="Chromosome 2"/>
</dbReference>